<proteinExistence type="predicted"/>
<name>A0A7S4EMM4_9STRA</name>
<reference evidence="2" key="1">
    <citation type="submission" date="2021-01" db="EMBL/GenBank/DDBJ databases">
        <authorList>
            <person name="Corre E."/>
            <person name="Pelletier E."/>
            <person name="Niang G."/>
            <person name="Scheremetjew M."/>
            <person name="Finn R."/>
            <person name="Kale V."/>
            <person name="Holt S."/>
            <person name="Cochrane G."/>
            <person name="Meng A."/>
            <person name="Brown T."/>
            <person name="Cohen L."/>
        </authorList>
    </citation>
    <scope>NUCLEOTIDE SEQUENCE</scope>
    <source>
        <strain evidence="2">10249 10 AB</strain>
    </source>
</reference>
<dbReference type="AlphaFoldDB" id="A0A7S4EMM4"/>
<accession>A0A7S4EMM4</accession>
<feature type="region of interest" description="Disordered" evidence="1">
    <location>
        <begin position="141"/>
        <end position="242"/>
    </location>
</feature>
<feature type="compositionally biased region" description="Basic residues" evidence="1">
    <location>
        <begin position="198"/>
        <end position="217"/>
    </location>
</feature>
<protein>
    <submittedName>
        <fullName evidence="2">Uncharacterized protein</fullName>
    </submittedName>
</protein>
<evidence type="ECO:0000313" key="2">
    <source>
        <dbReference type="EMBL" id="CAE0724177.1"/>
    </source>
</evidence>
<feature type="region of interest" description="Disordered" evidence="1">
    <location>
        <begin position="265"/>
        <end position="290"/>
    </location>
</feature>
<evidence type="ECO:0000256" key="1">
    <source>
        <dbReference type="SAM" id="MobiDB-lite"/>
    </source>
</evidence>
<organism evidence="2">
    <name type="scientific">Pseudo-nitzschia australis</name>
    <dbReference type="NCBI Taxonomy" id="44445"/>
    <lineage>
        <taxon>Eukaryota</taxon>
        <taxon>Sar</taxon>
        <taxon>Stramenopiles</taxon>
        <taxon>Ochrophyta</taxon>
        <taxon>Bacillariophyta</taxon>
        <taxon>Bacillariophyceae</taxon>
        <taxon>Bacillariophycidae</taxon>
        <taxon>Bacillariales</taxon>
        <taxon>Bacillariaceae</taxon>
        <taxon>Pseudo-nitzschia</taxon>
    </lineage>
</organism>
<dbReference type="EMBL" id="HBIX01024489">
    <property type="protein sequence ID" value="CAE0724177.1"/>
    <property type="molecule type" value="Transcribed_RNA"/>
</dbReference>
<sequence>MPSRESVPEDFRARTEFIAAVRTGIDVLMGRCGYSRERAINVLLKELNRGPDSMGKPTDDEMFDAMRKYKLGIDEANRAIVVSRAMRRAMFSRRKGSDTDTDTDTDTANNSTQLIRVPPLEAVHRLIAKISLDTILYESGEEDSEDDDYNHNHNQNQSETIKIPRITRVSSSSSVTPSSSISCSTKNSTIINNSTTRKNARNKKLTSPSPRKHHNSRNKSNNNGSSSNNNGNNNNNSSNNNVSILVGKKRGIEEMDVGATNTEVETKAATGRPLRASKRLHRSSSSSSVEPTVNVNVNMNMNMNMNMNANNK</sequence>
<feature type="compositionally biased region" description="Low complexity" evidence="1">
    <location>
        <begin position="152"/>
        <end position="197"/>
    </location>
</feature>
<feature type="region of interest" description="Disordered" evidence="1">
    <location>
        <begin position="92"/>
        <end position="113"/>
    </location>
</feature>
<feature type="compositionally biased region" description="Low complexity" evidence="1">
    <location>
        <begin position="218"/>
        <end position="241"/>
    </location>
</feature>
<gene>
    <name evidence="2" type="ORF">PAUS00366_LOCUS16933</name>
</gene>